<name>A0ABR7YX37_9PSED</name>
<reference evidence="3 4" key="1">
    <citation type="journal article" date="2020" name="Insects">
        <title>Bacteria Belonging to Pseudomonas typographi sp. nov. from the Bark Beetle Ips typographus Have Genomic Potential to Aid in the Host Ecology.</title>
        <authorList>
            <person name="Peral-Aranega E."/>
            <person name="Saati-Santamaria Z."/>
            <person name="Kolarik M."/>
            <person name="Rivas R."/>
            <person name="Garcia-Fraile P."/>
        </authorList>
    </citation>
    <scope>NUCLEOTIDE SEQUENCE [LARGE SCALE GENOMIC DNA]</scope>
    <source>
        <strain evidence="3 4">CA3A</strain>
    </source>
</reference>
<dbReference type="InterPro" id="IPR015168">
    <property type="entry name" value="SsuA/THI5"/>
</dbReference>
<dbReference type="Gene3D" id="3.40.190.10">
    <property type="entry name" value="Periplasmic binding protein-like II"/>
    <property type="match status" value="2"/>
</dbReference>
<dbReference type="Pfam" id="PF09084">
    <property type="entry name" value="NMT1"/>
    <property type="match status" value="1"/>
</dbReference>
<dbReference type="SUPFAM" id="SSF53850">
    <property type="entry name" value="Periplasmic binding protein-like II"/>
    <property type="match status" value="1"/>
</dbReference>
<dbReference type="Proteomes" id="UP000805841">
    <property type="component" value="Unassembled WGS sequence"/>
</dbReference>
<protein>
    <submittedName>
        <fullName evidence="3">ABC transporter substrate-binding protein</fullName>
    </submittedName>
</protein>
<feature type="signal peptide" evidence="1">
    <location>
        <begin position="1"/>
        <end position="22"/>
    </location>
</feature>
<evidence type="ECO:0000313" key="3">
    <source>
        <dbReference type="EMBL" id="MBD1597747.1"/>
    </source>
</evidence>
<evidence type="ECO:0000313" key="4">
    <source>
        <dbReference type="Proteomes" id="UP000805841"/>
    </source>
</evidence>
<sequence>MNHTLKGLLLAASVVLSAHAGAADRVTLNIAYQDAGFPALIQKSGVLDGASFDVKWVLLTGPAANLSALYGKAIDLGHMGDTSLSIEQANAREPWTAQNAPLKIVAGWRNDYSASFARLVTAVRTSAHIDTPQALAGHTWAWNYGGYNHAQYLVSLVKAGITEKDIKPIKFNDGASSAAAFVSGQTDAYSGDLGAILPAVKKGDAKVLLNDRDTGIPALGVWTARSDVLADPAKNKALEEYFSRLSGYWAWHRDHQAEATEVLQTTLKLTPERAAYEYQVRAGAFRPFDDALLAQEQKVADALYDGGAIKRKVDVRLGFDGRYNAAQQAVPAREVQ</sequence>
<comment type="caution">
    <text evidence="3">The sequence shown here is derived from an EMBL/GenBank/DDBJ whole genome shotgun (WGS) entry which is preliminary data.</text>
</comment>
<dbReference type="EMBL" id="JAAOCA010000003">
    <property type="protein sequence ID" value="MBD1597747.1"/>
    <property type="molecule type" value="Genomic_DNA"/>
</dbReference>
<dbReference type="PANTHER" id="PTHR30024">
    <property type="entry name" value="ALIPHATIC SULFONATES-BINDING PROTEIN-RELATED"/>
    <property type="match status" value="1"/>
</dbReference>
<proteinExistence type="predicted"/>
<organism evidence="3 4">
    <name type="scientific">Pseudomonas typographi</name>
    <dbReference type="NCBI Taxonomy" id="2715964"/>
    <lineage>
        <taxon>Bacteria</taxon>
        <taxon>Pseudomonadati</taxon>
        <taxon>Pseudomonadota</taxon>
        <taxon>Gammaproteobacteria</taxon>
        <taxon>Pseudomonadales</taxon>
        <taxon>Pseudomonadaceae</taxon>
        <taxon>Pseudomonas</taxon>
    </lineage>
</organism>
<evidence type="ECO:0000256" key="1">
    <source>
        <dbReference type="SAM" id="SignalP"/>
    </source>
</evidence>
<gene>
    <name evidence="3" type="ORF">HAQ05_03330</name>
</gene>
<keyword evidence="4" id="KW-1185">Reference proteome</keyword>
<dbReference type="RefSeq" id="WP_190417344.1">
    <property type="nucleotide sequence ID" value="NZ_JAAOCA010000003.1"/>
</dbReference>
<evidence type="ECO:0000259" key="2">
    <source>
        <dbReference type="Pfam" id="PF09084"/>
    </source>
</evidence>
<feature type="chain" id="PRO_5046029426" evidence="1">
    <location>
        <begin position="23"/>
        <end position="336"/>
    </location>
</feature>
<feature type="domain" description="SsuA/THI5-like" evidence="2">
    <location>
        <begin position="122"/>
        <end position="191"/>
    </location>
</feature>
<keyword evidence="1" id="KW-0732">Signal</keyword>
<accession>A0ABR7YX37</accession>
<dbReference type="PANTHER" id="PTHR30024:SF48">
    <property type="entry name" value="ABC TRANSPORTER SUBSTRATE-BINDING PROTEIN"/>
    <property type="match status" value="1"/>
</dbReference>